<dbReference type="AlphaFoldDB" id="A0A0D1E1Q5"/>
<evidence type="ECO:0000256" key="1">
    <source>
        <dbReference type="SAM" id="MobiDB-lite"/>
    </source>
</evidence>
<dbReference type="EMBL" id="CM003143">
    <property type="protein sequence ID" value="KIS70024.1"/>
    <property type="molecule type" value="Genomic_DNA"/>
</dbReference>
<dbReference type="GeneID" id="23566235"/>
<proteinExistence type="predicted"/>
<feature type="region of interest" description="Disordered" evidence="1">
    <location>
        <begin position="1"/>
        <end position="21"/>
    </location>
</feature>
<keyword evidence="3" id="KW-1185">Reference proteome</keyword>
<evidence type="ECO:0000313" key="2">
    <source>
        <dbReference type="EMBL" id="KIS70024.1"/>
    </source>
</evidence>
<dbReference type="Proteomes" id="UP000000561">
    <property type="component" value="Chromosome 4"/>
</dbReference>
<dbReference type="InParanoid" id="A0A0D1E1Q5"/>
<evidence type="ECO:0000313" key="3">
    <source>
        <dbReference type="Proteomes" id="UP000000561"/>
    </source>
</evidence>
<dbReference type="KEGG" id="uma:UMAG_10171"/>
<reference evidence="2 3" key="1">
    <citation type="journal article" date="2006" name="Nature">
        <title>Insights from the genome of the biotrophic fungal plant pathogen Ustilago maydis.</title>
        <authorList>
            <person name="Kamper J."/>
            <person name="Kahmann R."/>
            <person name="Bolker M."/>
            <person name="Ma L.J."/>
            <person name="Brefort T."/>
            <person name="Saville B.J."/>
            <person name="Banuett F."/>
            <person name="Kronstad J.W."/>
            <person name="Gold S.E."/>
            <person name="Muller O."/>
            <person name="Perlin M.H."/>
            <person name="Wosten H.A."/>
            <person name="de Vries R."/>
            <person name="Ruiz-Herrera J."/>
            <person name="Reynaga-Pena C.G."/>
            <person name="Snetselaar K."/>
            <person name="McCann M."/>
            <person name="Perez-Martin J."/>
            <person name="Feldbrugge M."/>
            <person name="Basse C.W."/>
            <person name="Steinberg G."/>
            <person name="Ibeas J.I."/>
            <person name="Holloman W."/>
            <person name="Guzman P."/>
            <person name="Farman M."/>
            <person name="Stajich J.E."/>
            <person name="Sentandreu R."/>
            <person name="Gonzalez-Prieto J.M."/>
            <person name="Kennell J.C."/>
            <person name="Molina L."/>
            <person name="Schirawski J."/>
            <person name="Mendoza-Mendoza A."/>
            <person name="Greilinger D."/>
            <person name="Munch K."/>
            <person name="Rossel N."/>
            <person name="Scherer M."/>
            <person name="Vranes M."/>
            <person name="Ladendorf O."/>
            <person name="Vincon V."/>
            <person name="Fuchs U."/>
            <person name="Sandrock B."/>
            <person name="Meng S."/>
            <person name="Ho E.C."/>
            <person name="Cahill M.J."/>
            <person name="Boyce K.J."/>
            <person name="Klose J."/>
            <person name="Klosterman S.J."/>
            <person name="Deelstra H.J."/>
            <person name="Ortiz-Castellanos L."/>
            <person name="Li W."/>
            <person name="Sanchez-Alonso P."/>
            <person name="Schreier P.H."/>
            <person name="Hauser-Hahn I."/>
            <person name="Vaupel M."/>
            <person name="Koopmann E."/>
            <person name="Friedrich G."/>
            <person name="Voss H."/>
            <person name="Schluter T."/>
            <person name="Margolis J."/>
            <person name="Platt D."/>
            <person name="Swimmer C."/>
            <person name="Gnirke A."/>
            <person name="Chen F."/>
            <person name="Vysotskaia V."/>
            <person name="Mannhaupt G."/>
            <person name="Guldener U."/>
            <person name="Munsterkotter M."/>
            <person name="Haase D."/>
            <person name="Oesterheld M."/>
            <person name="Mewes H.W."/>
            <person name="Mauceli E.W."/>
            <person name="DeCaprio D."/>
            <person name="Wade C.M."/>
            <person name="Butler J."/>
            <person name="Young S."/>
            <person name="Jaffe D.B."/>
            <person name="Calvo S."/>
            <person name="Nusbaum C."/>
            <person name="Galagan J."/>
            <person name="Birren B.W."/>
        </authorList>
    </citation>
    <scope>NUCLEOTIDE SEQUENCE [LARGE SCALE GENOMIC DNA]</scope>
    <source>
        <strain evidence="3">DSM 14603 / FGSC 9021 / UM521</strain>
    </source>
</reference>
<accession>A0A0D1E1Q5</accession>
<dbReference type="RefSeq" id="XP_011388334.1">
    <property type="nucleotide sequence ID" value="XM_011390032.1"/>
</dbReference>
<organism evidence="2 3">
    <name type="scientific">Mycosarcoma maydis</name>
    <name type="common">Corn smut fungus</name>
    <name type="synonym">Ustilago maydis</name>
    <dbReference type="NCBI Taxonomy" id="5270"/>
    <lineage>
        <taxon>Eukaryota</taxon>
        <taxon>Fungi</taxon>
        <taxon>Dikarya</taxon>
        <taxon>Basidiomycota</taxon>
        <taxon>Ustilaginomycotina</taxon>
        <taxon>Ustilaginomycetes</taxon>
        <taxon>Ustilaginales</taxon>
        <taxon>Ustilaginaceae</taxon>
        <taxon>Mycosarcoma</taxon>
    </lineage>
</organism>
<gene>
    <name evidence="2" type="ORF">UMAG_10171</name>
</gene>
<sequence>MWEQQHRSSRPSKSLDPALRNTRTIKSEALNEMQKVAKLNEAGRYDMIVCANKRNDVASSACSACTIDQRVALQRDLDARR</sequence>
<protein>
    <submittedName>
        <fullName evidence="2">Uncharacterized protein</fullName>
    </submittedName>
</protein>
<dbReference type="VEuPathDB" id="FungiDB:UMAG_10171"/>
<name>A0A0D1E1Q5_MYCMD</name>